<keyword evidence="9" id="KW-1185">Reference proteome</keyword>
<dbReference type="Pfam" id="PF03706">
    <property type="entry name" value="LPG_synthase_TM"/>
    <property type="match status" value="1"/>
</dbReference>
<dbReference type="PANTHER" id="PTHR39087">
    <property type="entry name" value="UPF0104 MEMBRANE PROTEIN MJ1595"/>
    <property type="match status" value="1"/>
</dbReference>
<dbReference type="InterPro" id="IPR022791">
    <property type="entry name" value="L-PG_synthase/AglD"/>
</dbReference>
<comment type="similarity">
    <text evidence="2">Belongs to the UPF0104 family.</text>
</comment>
<name>A0A218NP90_9ARCH</name>
<proteinExistence type="inferred from homology"/>
<evidence type="ECO:0000256" key="1">
    <source>
        <dbReference type="ARBA" id="ARBA00004651"/>
    </source>
</evidence>
<evidence type="ECO:0000256" key="5">
    <source>
        <dbReference type="ARBA" id="ARBA00022989"/>
    </source>
</evidence>
<evidence type="ECO:0000313" key="9">
    <source>
        <dbReference type="Proteomes" id="UP000197679"/>
    </source>
</evidence>
<evidence type="ECO:0000256" key="3">
    <source>
        <dbReference type="ARBA" id="ARBA00022475"/>
    </source>
</evidence>
<sequence length="371" mass="41963">MEDSESKNKKDKKSIWYTILHIQNLNEDDYLHLVKRLMYFVGAGFVASFLIFFVIAYIGGIGRVSNIILSSNVGLYILAFAAVLSGYLIRFIKWDYYLKVVGIEVPKKKSMAIYLSLYSMDLTPGKLGRVLAAYTINRVTKKRVTKIVPIVTMDIFTDFIGVGILAIFTALYFNKFVVEVLAIDILLLLPYLFILNSRFYRFIKRIVKNERFLKFFNIYGDEYFASQSILNTPKTYILSVLVSVPAAFLNALALYFSLLAIHLKVSIPVIETVFIATSSALFGMITGIPGNLGVTDGSLVALISALFSLNLNISSAVTIMFRFATLWFGVIIGGIFLVYTFRYWTNKDVIKEGLTESINNAKNHIEKKFDR</sequence>
<evidence type="ECO:0000256" key="7">
    <source>
        <dbReference type="SAM" id="Phobius"/>
    </source>
</evidence>
<dbReference type="PANTHER" id="PTHR39087:SF2">
    <property type="entry name" value="UPF0104 MEMBRANE PROTEIN MJ1595"/>
    <property type="match status" value="1"/>
</dbReference>
<dbReference type="GeneID" id="33314566"/>
<feature type="transmembrane region" description="Helical" evidence="7">
    <location>
        <begin position="265"/>
        <end position="285"/>
    </location>
</feature>
<feature type="transmembrane region" description="Helical" evidence="7">
    <location>
        <begin position="319"/>
        <end position="341"/>
    </location>
</feature>
<dbReference type="KEGG" id="marh:Mia14_1031"/>
<dbReference type="EMBL" id="CP019964">
    <property type="protein sequence ID" value="ASI14297.1"/>
    <property type="molecule type" value="Genomic_DNA"/>
</dbReference>
<feature type="transmembrane region" description="Helical" evidence="7">
    <location>
        <begin position="176"/>
        <end position="195"/>
    </location>
</feature>
<feature type="transmembrane region" description="Helical" evidence="7">
    <location>
        <begin position="67"/>
        <end position="89"/>
    </location>
</feature>
<reference evidence="8 9" key="1">
    <citation type="journal article" date="2017" name="Nat. Commun.">
        <title>'ARMAN' archaea depend on association with euryarchaeal host in culture and in situ.</title>
        <authorList>
            <person name="Golyshina O."/>
            <person name="Toshchakov S."/>
            <person name="Makarova K."/>
            <person name="Gavrilov S."/>
            <person name="Korzhenkov A."/>
            <person name="La Cono V."/>
            <person name="Arcadi E."/>
            <person name="Nechitaylo T."/>
            <person name="Ferrer M."/>
            <person name="Kublanov I."/>
            <person name="Wolf Y."/>
            <person name="Yakimov M."/>
            <person name="Golyshin P."/>
            <person name="Slesarev A."/>
            <person name="Kozyavkin S."/>
        </authorList>
    </citation>
    <scope>NUCLEOTIDE SEQUENCE [LARGE SCALE GENOMIC DNA]</scope>
    <source>
        <strain evidence="8 9">Mia14</strain>
    </source>
</reference>
<dbReference type="GO" id="GO:0005886">
    <property type="term" value="C:plasma membrane"/>
    <property type="evidence" value="ECO:0007669"/>
    <property type="project" value="UniProtKB-SubCell"/>
</dbReference>
<keyword evidence="5 7" id="KW-1133">Transmembrane helix</keyword>
<feature type="transmembrane region" description="Helical" evidence="7">
    <location>
        <begin position="236"/>
        <end position="259"/>
    </location>
</feature>
<evidence type="ECO:0000313" key="8">
    <source>
        <dbReference type="EMBL" id="ASI14297.1"/>
    </source>
</evidence>
<dbReference type="Proteomes" id="UP000197679">
    <property type="component" value="Chromosome"/>
</dbReference>
<dbReference type="AlphaFoldDB" id="A0A218NP90"/>
<feature type="transmembrane region" description="Helical" evidence="7">
    <location>
        <begin position="147"/>
        <end position="170"/>
    </location>
</feature>
<organism evidence="8 9">
    <name type="scientific">Candidatus Mancarchaeum acidiphilum</name>
    <dbReference type="NCBI Taxonomy" id="1920749"/>
    <lineage>
        <taxon>Archaea</taxon>
        <taxon>Candidatus Micrarchaeota</taxon>
        <taxon>Candidatus Mancarchaeum</taxon>
    </lineage>
</organism>
<gene>
    <name evidence="8" type="ORF">Mia14_1031</name>
</gene>
<accession>A0A218NP90</accession>
<evidence type="ECO:0000256" key="4">
    <source>
        <dbReference type="ARBA" id="ARBA00022692"/>
    </source>
</evidence>
<feature type="transmembrane region" description="Helical" evidence="7">
    <location>
        <begin position="37"/>
        <end position="61"/>
    </location>
</feature>
<comment type="subcellular location">
    <subcellularLocation>
        <location evidence="1">Cell membrane</location>
        <topology evidence="1">Multi-pass membrane protein</topology>
    </subcellularLocation>
</comment>
<protein>
    <submittedName>
        <fullName evidence="8">Membrane protein</fullName>
    </submittedName>
</protein>
<dbReference type="RefSeq" id="WP_088820590.1">
    <property type="nucleotide sequence ID" value="NZ_CP019964.1"/>
</dbReference>
<dbReference type="NCBIfam" id="TIGR00374">
    <property type="entry name" value="flippase-like domain"/>
    <property type="match status" value="1"/>
</dbReference>
<keyword evidence="6 7" id="KW-0472">Membrane</keyword>
<dbReference type="OrthoDB" id="107034at2157"/>
<keyword evidence="3" id="KW-1003">Cell membrane</keyword>
<evidence type="ECO:0000256" key="2">
    <source>
        <dbReference type="ARBA" id="ARBA00011061"/>
    </source>
</evidence>
<evidence type="ECO:0000256" key="6">
    <source>
        <dbReference type="ARBA" id="ARBA00023136"/>
    </source>
</evidence>
<keyword evidence="4 7" id="KW-0812">Transmembrane</keyword>
<feature type="transmembrane region" description="Helical" evidence="7">
    <location>
        <begin position="292"/>
        <end position="313"/>
    </location>
</feature>